<name>A0A3S7X794_LEIDO</name>
<gene>
    <name evidence="1" type="ORF">LdCL_330038400</name>
</gene>
<dbReference type="AlphaFoldDB" id="A0A3S7X794"/>
<accession>A0A3S7X794</accession>
<dbReference type="VEuPathDB" id="TriTrypDB:LdBPK_333110.1"/>
<keyword evidence="2" id="KW-1185">Reference proteome</keyword>
<dbReference type="Proteomes" id="UP000274082">
    <property type="component" value="Chromosome 33"/>
</dbReference>
<evidence type="ECO:0000313" key="2">
    <source>
        <dbReference type="Proteomes" id="UP000274082"/>
    </source>
</evidence>
<dbReference type="VEuPathDB" id="TriTrypDB:LdCL_330038400"/>
<organism evidence="1 2">
    <name type="scientific">Leishmania donovani</name>
    <dbReference type="NCBI Taxonomy" id="5661"/>
    <lineage>
        <taxon>Eukaryota</taxon>
        <taxon>Discoba</taxon>
        <taxon>Euglenozoa</taxon>
        <taxon>Kinetoplastea</taxon>
        <taxon>Metakinetoplastina</taxon>
        <taxon>Trypanosomatida</taxon>
        <taxon>Trypanosomatidae</taxon>
        <taxon>Leishmaniinae</taxon>
        <taxon>Leishmania</taxon>
    </lineage>
</organism>
<proteinExistence type="predicted"/>
<protein>
    <submittedName>
        <fullName evidence="1">Uncharacterized protein</fullName>
    </submittedName>
</protein>
<dbReference type="EMBL" id="CP029532">
    <property type="protein sequence ID" value="AYU82295.1"/>
    <property type="molecule type" value="Genomic_DNA"/>
</dbReference>
<dbReference type="OrthoDB" id="10484043at2759"/>
<sequence>MPLHPFAPNPWRGQRGSPCVYRMANSWCCQVRPLLCLRCCDVPRCLTPSPRLLVLSASIVALAPLFRKETEKSLCVCVCVCMSSWRSCEPCTEGEGKGVTRRYANVRDCVCM</sequence>
<reference evidence="1 2" key="1">
    <citation type="journal article" date="2018" name="Sci. Rep.">
        <title>A complete Leishmania donovani reference genome identifies novel genetic variations associated with virulence.</title>
        <authorList>
            <person name="Lypaczewski P."/>
            <person name="Hoshizaki J."/>
            <person name="Zhang W.-W."/>
            <person name="McCall L.-I."/>
            <person name="Torcivia-Rodriguez J."/>
            <person name="Simonyan V."/>
            <person name="Kaur A."/>
            <person name="Dewar K."/>
            <person name="Matlashewski G."/>
        </authorList>
    </citation>
    <scope>NUCLEOTIDE SEQUENCE [LARGE SCALE GENOMIC DNA]</scope>
    <source>
        <strain evidence="1 2">LdCL</strain>
    </source>
</reference>
<evidence type="ECO:0000313" key="1">
    <source>
        <dbReference type="EMBL" id="AYU82295.1"/>
    </source>
</evidence>